<evidence type="ECO:0000313" key="3">
    <source>
        <dbReference type="EMBL" id="MDP8568558.1"/>
    </source>
</evidence>
<evidence type="ECO:0000256" key="1">
    <source>
        <dbReference type="SAM" id="MobiDB-lite"/>
    </source>
</evidence>
<evidence type="ECO:0000313" key="4">
    <source>
        <dbReference type="Proteomes" id="UP001225906"/>
    </source>
</evidence>
<feature type="chain" id="PRO_5047178435" description="Low-complexity protein" evidence="2">
    <location>
        <begin position="26"/>
        <end position="113"/>
    </location>
</feature>
<organism evidence="3 4">
    <name type="scientific">Methylophilus aquaticus</name>
    <dbReference type="NCBI Taxonomy" id="1971610"/>
    <lineage>
        <taxon>Bacteria</taxon>
        <taxon>Pseudomonadati</taxon>
        <taxon>Pseudomonadota</taxon>
        <taxon>Betaproteobacteria</taxon>
        <taxon>Nitrosomonadales</taxon>
        <taxon>Methylophilaceae</taxon>
        <taxon>Methylophilus</taxon>
    </lineage>
</organism>
<sequence>MKTNTLAMTLSSAIALSVGTAALHAAENPFALKTLGQGYQVADAEKAKDGKCSAGKCGAHKKKMKEGSCSAEKMKEGSCHHDKAKEGSCSAEKMKEGACSAEKMKEGSCHASK</sequence>
<evidence type="ECO:0008006" key="5">
    <source>
        <dbReference type="Google" id="ProtNLM"/>
    </source>
</evidence>
<dbReference type="RefSeq" id="WP_306390289.1">
    <property type="nucleotide sequence ID" value="NZ_JAVCAP010000026.1"/>
</dbReference>
<feature type="signal peptide" evidence="2">
    <location>
        <begin position="1"/>
        <end position="25"/>
    </location>
</feature>
<accession>A0ABT9JVE2</accession>
<keyword evidence="2" id="KW-0732">Signal</keyword>
<reference evidence="4" key="1">
    <citation type="journal article" date="2019" name="Int. J. Syst. Evol. Microbiol.">
        <title>The Global Catalogue of Microorganisms (GCM) 10K type strain sequencing project: providing services to taxonomists for standard genome sequencing and annotation.</title>
        <authorList>
            <consortium name="The Broad Institute Genomics Platform"/>
            <consortium name="The Broad Institute Genome Sequencing Center for Infectious Disease"/>
            <person name="Wu L."/>
            <person name="Ma J."/>
        </authorList>
    </citation>
    <scope>NUCLEOTIDE SEQUENCE [LARGE SCALE GENOMIC DNA]</scope>
    <source>
        <strain evidence="4">VKM B-3159</strain>
    </source>
</reference>
<protein>
    <recommendedName>
        <fullName evidence="5">Low-complexity protein</fullName>
    </recommendedName>
</protein>
<keyword evidence="4" id="KW-1185">Reference proteome</keyword>
<proteinExistence type="predicted"/>
<evidence type="ECO:0000256" key="2">
    <source>
        <dbReference type="SAM" id="SignalP"/>
    </source>
</evidence>
<gene>
    <name evidence="3" type="ORF">Q9291_11925</name>
</gene>
<dbReference type="EMBL" id="JAVCAP010000026">
    <property type="protein sequence ID" value="MDP8568558.1"/>
    <property type="molecule type" value="Genomic_DNA"/>
</dbReference>
<feature type="region of interest" description="Disordered" evidence="1">
    <location>
        <begin position="74"/>
        <end position="93"/>
    </location>
</feature>
<name>A0ABT9JVE2_9PROT</name>
<dbReference type="Proteomes" id="UP001225906">
    <property type="component" value="Unassembled WGS sequence"/>
</dbReference>
<comment type="caution">
    <text evidence="3">The sequence shown here is derived from an EMBL/GenBank/DDBJ whole genome shotgun (WGS) entry which is preliminary data.</text>
</comment>